<evidence type="ECO:0000313" key="2">
    <source>
        <dbReference type="EMBL" id="MSA87874.1"/>
    </source>
</evidence>
<comment type="caution">
    <text evidence="2">The sequence shown here is derived from an EMBL/GenBank/DDBJ whole genome shotgun (WGS) entry which is preliminary data.</text>
</comment>
<evidence type="ECO:0000313" key="3">
    <source>
        <dbReference type="EMBL" id="MSC31670.1"/>
    </source>
</evidence>
<dbReference type="Proteomes" id="UP000480929">
    <property type="component" value="Unassembled WGS sequence"/>
</dbReference>
<evidence type="ECO:0000259" key="1">
    <source>
        <dbReference type="Pfam" id="PF20026"/>
    </source>
</evidence>
<protein>
    <recommendedName>
        <fullName evidence="1">DUF6434 domain-containing protein</fullName>
    </recommendedName>
</protein>
<gene>
    <name evidence="3" type="ORF">GKD88_00825</name>
    <name evidence="2" type="ORF">GKE08_00815</name>
</gene>
<sequence length="196" mass="22745">MERPALTRSLDAETFRSFYYLKDELVQFCRDHGLPATGGKLEITERIAHFLEGKPLPALTTSKSAAKKNFEELTETTLIESPFVCSEKHRAFFKSKIGSSFSFNVAFQKWLKTHSGQTYGDALQAYAQILIEKKTKKTTIDQQFEYNTYIRDFFADNSGRSLKEAICCWKWKKEQPGLHRYEKQDLIAMEEVQNEF</sequence>
<reference evidence="4 5" key="1">
    <citation type="journal article" date="2019" name="Nat. Med.">
        <title>A library of human gut bacterial isolates paired with longitudinal multiomics data enables mechanistic microbiome research.</title>
        <authorList>
            <person name="Poyet M."/>
            <person name="Groussin M."/>
            <person name="Gibbons S.M."/>
            <person name="Avila-Pacheco J."/>
            <person name="Jiang X."/>
            <person name="Kearney S.M."/>
            <person name="Perrotta A.R."/>
            <person name="Berdy B."/>
            <person name="Zhao S."/>
            <person name="Lieberman T.D."/>
            <person name="Swanson P.K."/>
            <person name="Smith M."/>
            <person name="Roesemann S."/>
            <person name="Alexander J.E."/>
            <person name="Rich S.A."/>
            <person name="Livny J."/>
            <person name="Vlamakis H."/>
            <person name="Clish C."/>
            <person name="Bullock K."/>
            <person name="Deik A."/>
            <person name="Scott J."/>
            <person name="Pierce K.A."/>
            <person name="Xavier R.J."/>
            <person name="Alm E.J."/>
        </authorList>
    </citation>
    <scope>NUCLEOTIDE SEQUENCE [LARGE SCALE GENOMIC DNA]</scope>
    <source>
        <strain evidence="2 4">BIOML-A4</strain>
        <strain evidence="3 5">BIOML-A5</strain>
    </source>
</reference>
<dbReference type="OrthoDB" id="9778090at2"/>
<organism evidence="2 4">
    <name type="scientific">Holdemania massiliensis</name>
    <dbReference type="NCBI Taxonomy" id="1468449"/>
    <lineage>
        <taxon>Bacteria</taxon>
        <taxon>Bacillati</taxon>
        <taxon>Bacillota</taxon>
        <taxon>Erysipelotrichia</taxon>
        <taxon>Erysipelotrichales</taxon>
        <taxon>Erysipelotrichaceae</taxon>
        <taxon>Holdemania</taxon>
    </lineage>
</organism>
<keyword evidence="5" id="KW-1185">Reference proteome</keyword>
<dbReference type="EMBL" id="WKPJ01000001">
    <property type="protein sequence ID" value="MSA87874.1"/>
    <property type="molecule type" value="Genomic_DNA"/>
</dbReference>
<dbReference type="EMBL" id="WKPI01000001">
    <property type="protein sequence ID" value="MSC31670.1"/>
    <property type="molecule type" value="Genomic_DNA"/>
</dbReference>
<dbReference type="Pfam" id="PF18953">
    <property type="entry name" value="SAP_new25"/>
    <property type="match status" value="1"/>
</dbReference>
<name>A0A6N7S210_9FIRM</name>
<dbReference type="Pfam" id="PF20026">
    <property type="entry name" value="DUF6434"/>
    <property type="match status" value="1"/>
</dbReference>
<dbReference type="InterPro" id="IPR045492">
    <property type="entry name" value="DUF6434"/>
</dbReference>
<evidence type="ECO:0000313" key="4">
    <source>
        <dbReference type="Proteomes" id="UP000433575"/>
    </source>
</evidence>
<dbReference type="AlphaFoldDB" id="A0A6N7S210"/>
<dbReference type="Proteomes" id="UP000433575">
    <property type="component" value="Unassembled WGS sequence"/>
</dbReference>
<evidence type="ECO:0000313" key="5">
    <source>
        <dbReference type="Proteomes" id="UP000480929"/>
    </source>
</evidence>
<proteinExistence type="predicted"/>
<accession>A0A6N7S210</accession>
<feature type="domain" description="DUF6434" evidence="1">
    <location>
        <begin position="70"/>
        <end position="128"/>
    </location>
</feature>